<protein>
    <recommendedName>
        <fullName evidence="2">RING-type E3 ubiquitin transferase</fullName>
        <ecNumber evidence="2">2.3.2.27</ecNumber>
    </recommendedName>
</protein>
<dbReference type="GO" id="GO:0008270">
    <property type="term" value="F:zinc ion binding"/>
    <property type="evidence" value="ECO:0007669"/>
    <property type="project" value="UniProtKB-KW"/>
</dbReference>
<evidence type="ECO:0000256" key="7">
    <source>
        <dbReference type="ARBA" id="ARBA00022833"/>
    </source>
</evidence>
<evidence type="ECO:0000313" key="12">
    <source>
        <dbReference type="Proteomes" id="UP000799440"/>
    </source>
</evidence>
<dbReference type="FunFam" id="3.30.40.10:FF:000127">
    <property type="entry name" value="E3 ubiquitin-protein ligase RNF181"/>
    <property type="match status" value="1"/>
</dbReference>
<keyword evidence="7" id="KW-0862">Zinc</keyword>
<dbReference type="GO" id="GO:0016567">
    <property type="term" value="P:protein ubiquitination"/>
    <property type="evidence" value="ECO:0007669"/>
    <property type="project" value="UniProtKB-ARBA"/>
</dbReference>
<feature type="region of interest" description="Disordered" evidence="9">
    <location>
        <begin position="56"/>
        <end position="76"/>
    </location>
</feature>
<dbReference type="SUPFAM" id="SSF57850">
    <property type="entry name" value="RING/U-box"/>
    <property type="match status" value="1"/>
</dbReference>
<evidence type="ECO:0000259" key="10">
    <source>
        <dbReference type="PROSITE" id="PS50089"/>
    </source>
</evidence>
<feature type="compositionally biased region" description="Basic and acidic residues" evidence="9">
    <location>
        <begin position="59"/>
        <end position="74"/>
    </location>
</feature>
<feature type="domain" description="RING-type" evidence="10">
    <location>
        <begin position="354"/>
        <end position="395"/>
    </location>
</feature>
<gene>
    <name evidence="11" type="ORF">M011DRAFT_408773</name>
</gene>
<proteinExistence type="predicted"/>
<evidence type="ECO:0000256" key="2">
    <source>
        <dbReference type="ARBA" id="ARBA00012483"/>
    </source>
</evidence>
<dbReference type="AlphaFoldDB" id="A0A6A6V1N7"/>
<dbReference type="PANTHER" id="PTHR45931">
    <property type="entry name" value="SI:CH211-59O9.10"/>
    <property type="match status" value="1"/>
</dbReference>
<evidence type="ECO:0000256" key="5">
    <source>
        <dbReference type="ARBA" id="ARBA00022771"/>
    </source>
</evidence>
<name>A0A6A6V1N7_9PLEO</name>
<accession>A0A6A6V1N7</accession>
<dbReference type="GO" id="GO:0005634">
    <property type="term" value="C:nucleus"/>
    <property type="evidence" value="ECO:0007669"/>
    <property type="project" value="TreeGrafter"/>
</dbReference>
<evidence type="ECO:0000256" key="4">
    <source>
        <dbReference type="ARBA" id="ARBA00022723"/>
    </source>
</evidence>
<feature type="compositionally biased region" description="Low complexity" evidence="9">
    <location>
        <begin position="194"/>
        <end position="205"/>
    </location>
</feature>
<keyword evidence="3" id="KW-0808">Transferase</keyword>
<evidence type="ECO:0000256" key="3">
    <source>
        <dbReference type="ARBA" id="ARBA00022679"/>
    </source>
</evidence>
<evidence type="ECO:0000256" key="9">
    <source>
        <dbReference type="SAM" id="MobiDB-lite"/>
    </source>
</evidence>
<feature type="region of interest" description="Disordered" evidence="9">
    <location>
        <begin position="402"/>
        <end position="444"/>
    </location>
</feature>
<evidence type="ECO:0000313" key="11">
    <source>
        <dbReference type="EMBL" id="KAF2744448.1"/>
    </source>
</evidence>
<dbReference type="PANTHER" id="PTHR45931:SF3">
    <property type="entry name" value="RING ZINC FINGER-CONTAINING PROTEIN"/>
    <property type="match status" value="1"/>
</dbReference>
<evidence type="ECO:0000256" key="1">
    <source>
        <dbReference type="ARBA" id="ARBA00000900"/>
    </source>
</evidence>
<feature type="region of interest" description="Disordered" evidence="9">
    <location>
        <begin position="170"/>
        <end position="223"/>
    </location>
</feature>
<organism evidence="11 12">
    <name type="scientific">Sporormia fimetaria CBS 119925</name>
    <dbReference type="NCBI Taxonomy" id="1340428"/>
    <lineage>
        <taxon>Eukaryota</taxon>
        <taxon>Fungi</taxon>
        <taxon>Dikarya</taxon>
        <taxon>Ascomycota</taxon>
        <taxon>Pezizomycotina</taxon>
        <taxon>Dothideomycetes</taxon>
        <taxon>Pleosporomycetidae</taxon>
        <taxon>Pleosporales</taxon>
        <taxon>Sporormiaceae</taxon>
        <taxon>Sporormia</taxon>
    </lineage>
</organism>
<dbReference type="InterPro" id="IPR051834">
    <property type="entry name" value="RING_finger_E3_ligase"/>
</dbReference>
<evidence type="ECO:0000256" key="8">
    <source>
        <dbReference type="PROSITE-ProRule" id="PRU00175"/>
    </source>
</evidence>
<dbReference type="EMBL" id="MU006589">
    <property type="protein sequence ID" value="KAF2744448.1"/>
    <property type="molecule type" value="Genomic_DNA"/>
</dbReference>
<dbReference type="SMART" id="SM00184">
    <property type="entry name" value="RING"/>
    <property type="match status" value="1"/>
</dbReference>
<dbReference type="PROSITE" id="PS50089">
    <property type="entry name" value="ZF_RING_2"/>
    <property type="match status" value="1"/>
</dbReference>
<reference evidence="11" key="1">
    <citation type="journal article" date="2020" name="Stud. Mycol.">
        <title>101 Dothideomycetes genomes: a test case for predicting lifestyles and emergence of pathogens.</title>
        <authorList>
            <person name="Haridas S."/>
            <person name="Albert R."/>
            <person name="Binder M."/>
            <person name="Bloem J."/>
            <person name="Labutti K."/>
            <person name="Salamov A."/>
            <person name="Andreopoulos B."/>
            <person name="Baker S."/>
            <person name="Barry K."/>
            <person name="Bills G."/>
            <person name="Bluhm B."/>
            <person name="Cannon C."/>
            <person name="Castanera R."/>
            <person name="Culley D."/>
            <person name="Daum C."/>
            <person name="Ezra D."/>
            <person name="Gonzalez J."/>
            <person name="Henrissat B."/>
            <person name="Kuo A."/>
            <person name="Liang C."/>
            <person name="Lipzen A."/>
            <person name="Lutzoni F."/>
            <person name="Magnuson J."/>
            <person name="Mondo S."/>
            <person name="Nolan M."/>
            <person name="Ohm R."/>
            <person name="Pangilinan J."/>
            <person name="Park H.-J."/>
            <person name="Ramirez L."/>
            <person name="Alfaro M."/>
            <person name="Sun H."/>
            <person name="Tritt A."/>
            <person name="Yoshinaga Y."/>
            <person name="Zwiers L.-H."/>
            <person name="Turgeon B."/>
            <person name="Goodwin S."/>
            <person name="Spatafora J."/>
            <person name="Crous P."/>
            <person name="Grigoriev I."/>
        </authorList>
    </citation>
    <scope>NUCLEOTIDE SEQUENCE</scope>
    <source>
        <strain evidence="11">CBS 119925</strain>
    </source>
</reference>
<dbReference type="InterPro" id="IPR013083">
    <property type="entry name" value="Znf_RING/FYVE/PHD"/>
</dbReference>
<dbReference type="GO" id="GO:0006511">
    <property type="term" value="P:ubiquitin-dependent protein catabolic process"/>
    <property type="evidence" value="ECO:0007669"/>
    <property type="project" value="TreeGrafter"/>
</dbReference>
<keyword evidence="5 8" id="KW-0863">Zinc-finger</keyword>
<keyword evidence="12" id="KW-1185">Reference proteome</keyword>
<feature type="region of interest" description="Disordered" evidence="9">
    <location>
        <begin position="129"/>
        <end position="153"/>
    </location>
</feature>
<feature type="region of interest" description="Disordered" evidence="9">
    <location>
        <begin position="1"/>
        <end position="25"/>
    </location>
</feature>
<dbReference type="Proteomes" id="UP000799440">
    <property type="component" value="Unassembled WGS sequence"/>
</dbReference>
<feature type="compositionally biased region" description="Low complexity" evidence="9">
    <location>
        <begin position="171"/>
        <end position="183"/>
    </location>
</feature>
<keyword evidence="6" id="KW-0833">Ubl conjugation pathway</keyword>
<dbReference type="Gene3D" id="3.30.40.10">
    <property type="entry name" value="Zinc/RING finger domain, C3HC4 (zinc finger)"/>
    <property type="match status" value="1"/>
</dbReference>
<keyword evidence="4" id="KW-0479">Metal-binding</keyword>
<dbReference type="EC" id="2.3.2.27" evidence="2"/>
<feature type="compositionally biased region" description="Low complexity" evidence="9">
    <location>
        <begin position="416"/>
        <end position="426"/>
    </location>
</feature>
<feature type="compositionally biased region" description="Pro residues" evidence="9">
    <location>
        <begin position="1"/>
        <end position="10"/>
    </location>
</feature>
<dbReference type="Pfam" id="PF13639">
    <property type="entry name" value="zf-RING_2"/>
    <property type="match status" value="1"/>
</dbReference>
<evidence type="ECO:0000256" key="6">
    <source>
        <dbReference type="ARBA" id="ARBA00022786"/>
    </source>
</evidence>
<comment type="catalytic activity">
    <reaction evidence="1">
        <text>S-ubiquitinyl-[E2 ubiquitin-conjugating enzyme]-L-cysteine + [acceptor protein]-L-lysine = [E2 ubiquitin-conjugating enzyme]-L-cysteine + N(6)-ubiquitinyl-[acceptor protein]-L-lysine.</text>
        <dbReference type="EC" id="2.3.2.27"/>
    </reaction>
</comment>
<sequence length="444" mass="47675">MDPSANPPQPQSEAPRPQRPGHRDMMFCHECNDEWYRDEHGLTCPECGSDFTEIIEEGNDPRDSHMMDHDHESDNGSLPGFDGPPPLLPFFQPNPMRGADDPAEEDISSLQFRQVAPGRFTVTGTVYRDVSPMGRPAPAPPTENAGSQAPRALGGLTNFLTNIIGGALRGPQQQQQPQQQQPPGFQWNTEHADGQNNPGNDGNQQAHGGPESRPPGLPPGVHRFTYTAGARLLPRDPNNPGPRGEPVDELNNVIVGLMAALGEPPGPHHHDHFHSAGPVPINPLVHLFAQMLPGNGQFGDAVYSQEALDRIITQLMEQNTSSNAPGPAPQSEIDKLPRKAVSLEMLGAEGRAECSICMDEVNIGEEVTELPCHHWFHHACIAAWLGEHDTCPHCRKGITKQPENATNQGQAGGSSGPTAGSSSQGQMPGAFAGGEGTSDNPYVL</sequence>
<dbReference type="GO" id="GO:0061630">
    <property type="term" value="F:ubiquitin protein ligase activity"/>
    <property type="evidence" value="ECO:0007669"/>
    <property type="project" value="UniProtKB-EC"/>
</dbReference>
<dbReference type="InterPro" id="IPR001841">
    <property type="entry name" value="Znf_RING"/>
</dbReference>
<dbReference type="OrthoDB" id="8062037at2759"/>